<organism evidence="5 6">
    <name type="scientific">Shewanella submarina</name>
    <dbReference type="NCBI Taxonomy" id="2016376"/>
    <lineage>
        <taxon>Bacteria</taxon>
        <taxon>Pseudomonadati</taxon>
        <taxon>Pseudomonadota</taxon>
        <taxon>Gammaproteobacteria</taxon>
        <taxon>Alteromonadales</taxon>
        <taxon>Shewanellaceae</taxon>
        <taxon>Shewanella</taxon>
    </lineage>
</organism>
<accession>A0ABV7GDH0</accession>
<protein>
    <submittedName>
        <fullName evidence="5">Transcriptional regulator</fullName>
    </submittedName>
</protein>
<dbReference type="Pfam" id="PF00486">
    <property type="entry name" value="Trans_reg_C"/>
    <property type="match status" value="1"/>
</dbReference>
<dbReference type="InterPro" id="IPR036388">
    <property type="entry name" value="WH-like_DNA-bd_sf"/>
</dbReference>
<dbReference type="RefSeq" id="WP_248935206.1">
    <property type="nucleotide sequence ID" value="NZ_JAKILF010000002.1"/>
</dbReference>
<evidence type="ECO:0000313" key="5">
    <source>
        <dbReference type="EMBL" id="MFC3137531.1"/>
    </source>
</evidence>
<feature type="transmembrane region" description="Helical" evidence="3">
    <location>
        <begin position="112"/>
        <end position="132"/>
    </location>
</feature>
<evidence type="ECO:0000256" key="3">
    <source>
        <dbReference type="SAM" id="Phobius"/>
    </source>
</evidence>
<evidence type="ECO:0000256" key="1">
    <source>
        <dbReference type="ARBA" id="ARBA00023125"/>
    </source>
</evidence>
<evidence type="ECO:0000259" key="4">
    <source>
        <dbReference type="PROSITE" id="PS51755"/>
    </source>
</evidence>
<dbReference type="PROSITE" id="PS51755">
    <property type="entry name" value="OMPR_PHOB"/>
    <property type="match status" value="1"/>
</dbReference>
<keyword evidence="3" id="KW-0812">Transmembrane</keyword>
<dbReference type="Gene3D" id="1.10.10.10">
    <property type="entry name" value="Winged helix-like DNA-binding domain superfamily/Winged helix DNA-binding domain"/>
    <property type="match status" value="1"/>
</dbReference>
<reference evidence="6" key="1">
    <citation type="journal article" date="2019" name="Int. J. Syst. Evol. Microbiol.">
        <title>The Global Catalogue of Microorganisms (GCM) 10K type strain sequencing project: providing services to taxonomists for standard genome sequencing and annotation.</title>
        <authorList>
            <consortium name="The Broad Institute Genomics Platform"/>
            <consortium name="The Broad Institute Genome Sequencing Center for Infectious Disease"/>
            <person name="Wu L."/>
            <person name="Ma J."/>
        </authorList>
    </citation>
    <scope>NUCLEOTIDE SEQUENCE [LARGE SCALE GENOMIC DNA]</scope>
    <source>
        <strain evidence="6">KCTC 52277</strain>
    </source>
</reference>
<keyword evidence="6" id="KW-1185">Reference proteome</keyword>
<proteinExistence type="predicted"/>
<feature type="DNA-binding region" description="OmpR/PhoB-type" evidence="2">
    <location>
        <begin position="1"/>
        <end position="96"/>
    </location>
</feature>
<dbReference type="EMBL" id="JBHRTD010000006">
    <property type="protein sequence ID" value="MFC3137531.1"/>
    <property type="molecule type" value="Genomic_DNA"/>
</dbReference>
<evidence type="ECO:0000313" key="6">
    <source>
        <dbReference type="Proteomes" id="UP001595621"/>
    </source>
</evidence>
<dbReference type="InterPro" id="IPR001867">
    <property type="entry name" value="OmpR/PhoB-type_DNA-bd"/>
</dbReference>
<dbReference type="SMART" id="SM00862">
    <property type="entry name" value="Trans_reg_C"/>
    <property type="match status" value="1"/>
</dbReference>
<dbReference type="SUPFAM" id="SSF46894">
    <property type="entry name" value="C-terminal effector domain of the bipartite response regulators"/>
    <property type="match status" value="1"/>
</dbReference>
<keyword evidence="3" id="KW-0472">Membrane</keyword>
<name>A0ABV7GDH0_9GAMM</name>
<gene>
    <name evidence="5" type="ORF">ACFOE0_04925</name>
</gene>
<dbReference type="InterPro" id="IPR016032">
    <property type="entry name" value="Sig_transdc_resp-reg_C-effctor"/>
</dbReference>
<sequence>MFVGGCRFRDSEGTLVNTDTGEEWHLPRAELQVLRLLVTNRGQLVAKQALREGQGEGPVLSEPSVARAVFMLRSFLGPQHEYLIETVKGQGYLLLPQPKSSPQVSTEHSKRLYTIAGSLVGLAFLLLSLWALHRFLFAPPPHTPSASTLLQSYQVQPQFGQMVHLSLYAKSKTNNKLLQQQAQVLAEALRQCRSSRWQHVYVSLSHDGQVLNITMRGMKLGLSEVRNLKISDPRNPKEFVSLSWLDRVGICD</sequence>
<evidence type="ECO:0000256" key="2">
    <source>
        <dbReference type="PROSITE-ProRule" id="PRU01091"/>
    </source>
</evidence>
<feature type="domain" description="OmpR/PhoB-type" evidence="4">
    <location>
        <begin position="1"/>
        <end position="96"/>
    </location>
</feature>
<keyword evidence="3" id="KW-1133">Transmembrane helix</keyword>
<comment type="caution">
    <text evidence="5">The sequence shown here is derived from an EMBL/GenBank/DDBJ whole genome shotgun (WGS) entry which is preliminary data.</text>
</comment>
<keyword evidence="1 2" id="KW-0238">DNA-binding</keyword>
<dbReference type="Proteomes" id="UP001595621">
    <property type="component" value="Unassembled WGS sequence"/>
</dbReference>